<dbReference type="PANTHER" id="PTHR42756:SF1">
    <property type="entry name" value="TRANSCRIPTIONAL REPRESSOR OF EMRAB OPERON"/>
    <property type="match status" value="1"/>
</dbReference>
<dbReference type="PANTHER" id="PTHR42756">
    <property type="entry name" value="TRANSCRIPTIONAL REGULATOR, MARR"/>
    <property type="match status" value="1"/>
</dbReference>
<reference evidence="5 6" key="1">
    <citation type="submission" date="2018-10" db="EMBL/GenBank/DDBJ databases">
        <title>Genome sequencing of Mucilaginibacter sp. HYN0043.</title>
        <authorList>
            <person name="Kim M."/>
            <person name="Yi H."/>
        </authorList>
    </citation>
    <scope>NUCLEOTIDE SEQUENCE [LARGE SCALE GENOMIC DNA]</scope>
    <source>
        <strain evidence="5 6">HYN0043</strain>
    </source>
</reference>
<dbReference type="GO" id="GO:0003677">
    <property type="term" value="F:DNA binding"/>
    <property type="evidence" value="ECO:0007669"/>
    <property type="project" value="UniProtKB-KW"/>
</dbReference>
<dbReference type="AlphaFoldDB" id="A0A494VN44"/>
<dbReference type="InterPro" id="IPR000835">
    <property type="entry name" value="HTH_MarR-typ"/>
</dbReference>
<dbReference type="SMART" id="SM00347">
    <property type="entry name" value="HTH_MARR"/>
    <property type="match status" value="1"/>
</dbReference>
<accession>A0A494VN44</accession>
<name>A0A494VN44_9SPHI</name>
<feature type="domain" description="HTH marR-type" evidence="4">
    <location>
        <begin position="52"/>
        <end position="185"/>
    </location>
</feature>
<dbReference type="OrthoDB" id="961069at2"/>
<evidence type="ECO:0000313" key="6">
    <source>
        <dbReference type="Proteomes" id="UP000270046"/>
    </source>
</evidence>
<dbReference type="SUPFAM" id="SSF46785">
    <property type="entry name" value="Winged helix' DNA-binding domain"/>
    <property type="match status" value="1"/>
</dbReference>
<keyword evidence="1" id="KW-0805">Transcription regulation</keyword>
<evidence type="ECO:0000259" key="4">
    <source>
        <dbReference type="PROSITE" id="PS50995"/>
    </source>
</evidence>
<dbReference type="InterPro" id="IPR036388">
    <property type="entry name" value="WH-like_DNA-bd_sf"/>
</dbReference>
<dbReference type="InterPro" id="IPR036390">
    <property type="entry name" value="WH_DNA-bd_sf"/>
</dbReference>
<dbReference type="GO" id="GO:0003700">
    <property type="term" value="F:DNA-binding transcription factor activity"/>
    <property type="evidence" value="ECO:0007669"/>
    <property type="project" value="InterPro"/>
</dbReference>
<dbReference type="Gene3D" id="1.10.10.10">
    <property type="entry name" value="Winged helix-like DNA-binding domain superfamily/Winged helix DNA-binding domain"/>
    <property type="match status" value="1"/>
</dbReference>
<evidence type="ECO:0000256" key="3">
    <source>
        <dbReference type="ARBA" id="ARBA00023163"/>
    </source>
</evidence>
<keyword evidence="2" id="KW-0238">DNA-binding</keyword>
<proteinExistence type="predicted"/>
<dbReference type="Proteomes" id="UP000270046">
    <property type="component" value="Chromosome"/>
</dbReference>
<dbReference type="KEGG" id="muh:HYN43_016470"/>
<keyword evidence="3" id="KW-0804">Transcription</keyword>
<evidence type="ECO:0000256" key="1">
    <source>
        <dbReference type="ARBA" id="ARBA00023015"/>
    </source>
</evidence>
<organism evidence="5 6">
    <name type="scientific">Mucilaginibacter celer</name>
    <dbReference type="NCBI Taxonomy" id="2305508"/>
    <lineage>
        <taxon>Bacteria</taxon>
        <taxon>Pseudomonadati</taxon>
        <taxon>Bacteroidota</taxon>
        <taxon>Sphingobacteriia</taxon>
        <taxon>Sphingobacteriales</taxon>
        <taxon>Sphingobacteriaceae</taxon>
        <taxon>Mucilaginibacter</taxon>
    </lineage>
</organism>
<evidence type="ECO:0000256" key="2">
    <source>
        <dbReference type="ARBA" id="ARBA00023125"/>
    </source>
</evidence>
<dbReference type="PRINTS" id="PR00598">
    <property type="entry name" value="HTHMARR"/>
</dbReference>
<evidence type="ECO:0000313" key="5">
    <source>
        <dbReference type="EMBL" id="AYL96797.1"/>
    </source>
</evidence>
<keyword evidence="6" id="KW-1185">Reference proteome</keyword>
<gene>
    <name evidence="5" type="ORF">HYN43_016470</name>
</gene>
<dbReference type="PROSITE" id="PS50995">
    <property type="entry name" value="HTH_MARR_2"/>
    <property type="match status" value="1"/>
</dbReference>
<protein>
    <recommendedName>
        <fullName evidence="4">HTH marR-type domain-containing protein</fullName>
    </recommendedName>
</protein>
<dbReference type="EMBL" id="CP032869">
    <property type="protein sequence ID" value="AYL96797.1"/>
    <property type="molecule type" value="Genomic_DNA"/>
</dbReference>
<dbReference type="RefSeq" id="WP_119410388.1">
    <property type="nucleotide sequence ID" value="NZ_CP032869.1"/>
</dbReference>
<sequence>MNKTVELVKLWGEYEAQNPGGALEDFFRHQLLQSANGEKKAVPDWQLRPGINGKLMILIRRIGKYHMVYSNKALEGTGLDQIEEFGILVTIFNQVNPIKSEAIYNNIIELSSGTNMLNRLKKRGLITEYDDDEDKRIKRLKLTTKGEETLGKAKVRVLEAAQMMVNVLSEEDKHFCFQLLNPVSEKFDGTFQKFRNKNFDEIFKTMMK</sequence>